<evidence type="ECO:0000313" key="3">
    <source>
        <dbReference type="Proteomes" id="UP001144471"/>
    </source>
</evidence>
<dbReference type="Proteomes" id="UP001144471">
    <property type="component" value="Unassembled WGS sequence"/>
</dbReference>
<evidence type="ECO:0008006" key="4">
    <source>
        <dbReference type="Google" id="ProtNLM"/>
    </source>
</evidence>
<protein>
    <recommendedName>
        <fullName evidence="4">DUF2357 domain-containing protein</fullName>
    </recommendedName>
</protein>
<accession>A0A9W6GNJ2</accession>
<evidence type="ECO:0000313" key="2">
    <source>
        <dbReference type="EMBL" id="GLI58314.1"/>
    </source>
</evidence>
<dbReference type="RefSeq" id="WP_281838071.1">
    <property type="nucleotide sequence ID" value="NZ_BSDY01000045.1"/>
</dbReference>
<keyword evidence="1" id="KW-0175">Coiled coil</keyword>
<dbReference type="AlphaFoldDB" id="A0A9W6GNJ2"/>
<feature type="coiled-coil region" evidence="1">
    <location>
        <begin position="265"/>
        <end position="313"/>
    </location>
</feature>
<dbReference type="EMBL" id="BSDY01000045">
    <property type="protein sequence ID" value="GLI58314.1"/>
    <property type="molecule type" value="Genomic_DNA"/>
</dbReference>
<name>A0A9W6GNJ2_9FUSO</name>
<keyword evidence="3" id="KW-1185">Reference proteome</keyword>
<organism evidence="2 3">
    <name type="scientific">Propionigenium maris DSM 9537</name>
    <dbReference type="NCBI Taxonomy" id="1123000"/>
    <lineage>
        <taxon>Bacteria</taxon>
        <taxon>Fusobacteriati</taxon>
        <taxon>Fusobacteriota</taxon>
        <taxon>Fusobacteriia</taxon>
        <taxon>Fusobacteriales</taxon>
        <taxon>Fusobacteriaceae</taxon>
        <taxon>Propionigenium</taxon>
    </lineage>
</organism>
<gene>
    <name evidence="2" type="ORF">PM10SUCC1_38280</name>
</gene>
<comment type="caution">
    <text evidence="2">The sequence shown here is derived from an EMBL/GenBank/DDBJ whole genome shotgun (WGS) entry which is preliminary data.</text>
</comment>
<sequence>MDTQAKIYIKNNKINKEILLNTLSEGEEVFSISEYGDACLTFETPFSDSYILVETFDKEEGTIVRGGEEVFINRHLINDGSVTSLVPAKYILKYYFNGKFYDYNFSVTSDSLEFEHLKVIKDSLEDLLPNITKNLLSSKRLNSSCEEGYSSEFELYHYLSEHYNELVFNLNAIKKNPLNELIKQHQKCRFSKNPDYKTHRFYQKKGITGFETKDGEYIHLEKKINYTLDIPENKWLFQALDKLNNIFSKHISKLNNEILYLKKSNESHNKEIKSKKSEYDRISKKYQVSKQSLNNLQNKIKYLESEMNKNSKLIKKLEPYKEKIFLQNQIITSFLYSEFFNEVSNKRSPIKNPIKIIKNKKYGWLYNFIESIGQFKENSSKNFNFFNSKPTWLLFEYFSVILFIQALLDLGFKWESGWISSNKEDFSLKGLESETEIIFTKDNIKAILFYDKEIEEIKEMDKEGFDSSLSKNRRPDILIGFFDHENNLINSVISEVKCCRGNNIYQNSYSTKNFEQMKNYLNICYKPLNQRIKRSVVSKVLVPYPLQKQTIKRNNCPFEEDIKFIPIKASSQINESIGFTIIKDNLEELISDYL</sequence>
<reference evidence="2" key="1">
    <citation type="submission" date="2022-12" db="EMBL/GenBank/DDBJ databases">
        <title>Reference genome sequencing for broad-spectrum identification of bacterial and archaeal isolates by mass spectrometry.</title>
        <authorList>
            <person name="Sekiguchi Y."/>
            <person name="Tourlousse D.M."/>
        </authorList>
    </citation>
    <scope>NUCLEOTIDE SEQUENCE</scope>
    <source>
        <strain evidence="2">10succ1</strain>
    </source>
</reference>
<proteinExistence type="predicted"/>
<evidence type="ECO:0000256" key="1">
    <source>
        <dbReference type="SAM" id="Coils"/>
    </source>
</evidence>